<name>A0A1M2VK09_TRAPU</name>
<dbReference type="InterPro" id="IPR011576">
    <property type="entry name" value="Pyridox_Oxase_N"/>
</dbReference>
<organism evidence="2 3">
    <name type="scientific">Trametes pubescens</name>
    <name type="common">White-rot fungus</name>
    <dbReference type="NCBI Taxonomy" id="154538"/>
    <lineage>
        <taxon>Eukaryota</taxon>
        <taxon>Fungi</taxon>
        <taxon>Dikarya</taxon>
        <taxon>Basidiomycota</taxon>
        <taxon>Agaricomycotina</taxon>
        <taxon>Agaricomycetes</taxon>
        <taxon>Polyporales</taxon>
        <taxon>Polyporaceae</taxon>
        <taxon>Trametes</taxon>
    </lineage>
</organism>
<evidence type="ECO:0000313" key="3">
    <source>
        <dbReference type="Proteomes" id="UP000184267"/>
    </source>
</evidence>
<dbReference type="OMA" id="YYDFVGH"/>
<dbReference type="EMBL" id="MNAD01001097">
    <property type="protein sequence ID" value="OJT07935.1"/>
    <property type="molecule type" value="Genomic_DNA"/>
</dbReference>
<dbReference type="AlphaFoldDB" id="A0A1M2VK09"/>
<dbReference type="Pfam" id="PF01243">
    <property type="entry name" value="PNPOx_N"/>
    <property type="match status" value="1"/>
</dbReference>
<reference evidence="2 3" key="1">
    <citation type="submission" date="2016-10" db="EMBL/GenBank/DDBJ databases">
        <title>Genome sequence of the basidiomycete white-rot fungus Trametes pubescens.</title>
        <authorList>
            <person name="Makela M.R."/>
            <person name="Granchi Z."/>
            <person name="Peng M."/>
            <person name="De Vries R.P."/>
            <person name="Grigoriev I."/>
            <person name="Riley R."/>
            <person name="Hilden K."/>
        </authorList>
    </citation>
    <scope>NUCLEOTIDE SEQUENCE [LARGE SCALE GENOMIC DNA]</scope>
    <source>
        <strain evidence="2 3">FBCC735</strain>
    </source>
</reference>
<proteinExistence type="predicted"/>
<protein>
    <recommendedName>
        <fullName evidence="1">Pyridoxamine 5'-phosphate oxidase N-terminal domain-containing protein</fullName>
    </recommendedName>
</protein>
<dbReference type="PANTHER" id="PTHR39336:SF3">
    <property type="entry name" value="PYRIDOXAMINE PHOSPHATE OXIDASE"/>
    <property type="match status" value="1"/>
</dbReference>
<dbReference type="InterPro" id="IPR012349">
    <property type="entry name" value="Split_barrel_FMN-bd"/>
</dbReference>
<dbReference type="Gene3D" id="2.30.110.10">
    <property type="entry name" value="Electron Transport, Fmn-binding Protein, Chain A"/>
    <property type="match status" value="1"/>
</dbReference>
<dbReference type="Proteomes" id="UP000184267">
    <property type="component" value="Unassembled WGS sequence"/>
</dbReference>
<dbReference type="SUPFAM" id="SSF50475">
    <property type="entry name" value="FMN-binding split barrel"/>
    <property type="match status" value="1"/>
</dbReference>
<evidence type="ECO:0000259" key="1">
    <source>
        <dbReference type="Pfam" id="PF01243"/>
    </source>
</evidence>
<comment type="caution">
    <text evidence="2">The sequence shown here is derived from an EMBL/GenBank/DDBJ whole genome shotgun (WGS) entry which is preliminary data.</text>
</comment>
<feature type="domain" description="Pyridoxamine 5'-phosphate oxidase N-terminal" evidence="1">
    <location>
        <begin position="9"/>
        <end position="133"/>
    </location>
</feature>
<keyword evidence="3" id="KW-1185">Reference proteome</keyword>
<evidence type="ECO:0000313" key="2">
    <source>
        <dbReference type="EMBL" id="OJT07935.1"/>
    </source>
</evidence>
<dbReference type="PANTHER" id="PTHR39336">
    <property type="entry name" value="PYRIDOXAMINE PHOSPHATE OXIDASE FAMILY PROTEIN (AFU_ORTHOLOGUE AFUA_6G11440)"/>
    <property type="match status" value="1"/>
</dbReference>
<dbReference type="OrthoDB" id="539398at2759"/>
<gene>
    <name evidence="2" type="ORF">TRAPUB_1146</name>
</gene>
<sequence length="277" mass="30601">MGKFYESIPPEIIPWLLKQEVFWVATAPLSAEAHVNVSPKGVRDSFHVISTTRVWYQDLTGSGVETISHLRENGRVTLMFNAFDGPPRIVRLFGTGTVHEFGTPEYDALITPETRRPGSRAAIVIDVHKVGTSCGYAVPYYEFKGHRQVLLDYFASREAADQSDPAAHANKGLKAYWEEKNSRSIDGIPGLAYAPTVERMPQYRKEMKPAGNAENGEARENDVKVHGNGSAKANGGVLVKTARLDGQRVYEWAVAFSFGLAAAAVYVQLRQLAHIQL</sequence>
<accession>A0A1M2VK09</accession>
<dbReference type="STRING" id="154538.A0A1M2VK09"/>